<dbReference type="Gene3D" id="3.30.530.20">
    <property type="match status" value="1"/>
</dbReference>
<dbReference type="Proteomes" id="UP000290439">
    <property type="component" value="Chromosome"/>
</dbReference>
<dbReference type="AlphaFoldDB" id="A0A4V6IC31"/>
<gene>
    <name evidence="1" type="ORF">NCTC10797_01728</name>
</gene>
<accession>A0A4V6IC31</accession>
<dbReference type="SUPFAM" id="SSF55961">
    <property type="entry name" value="Bet v1-like"/>
    <property type="match status" value="1"/>
</dbReference>
<organism evidence="1 2">
    <name type="scientific">Nocardia cyriacigeorgica</name>
    <dbReference type="NCBI Taxonomy" id="135487"/>
    <lineage>
        <taxon>Bacteria</taxon>
        <taxon>Bacillati</taxon>
        <taxon>Actinomycetota</taxon>
        <taxon>Actinomycetes</taxon>
        <taxon>Mycobacteriales</taxon>
        <taxon>Nocardiaceae</taxon>
        <taxon>Nocardia</taxon>
    </lineage>
</organism>
<dbReference type="InterPro" id="IPR023393">
    <property type="entry name" value="START-like_dom_sf"/>
</dbReference>
<reference evidence="1 2" key="1">
    <citation type="submission" date="2019-02" db="EMBL/GenBank/DDBJ databases">
        <authorList>
            <consortium name="Pathogen Informatics"/>
        </authorList>
    </citation>
    <scope>NUCLEOTIDE SEQUENCE [LARGE SCALE GENOMIC DNA]</scope>
    <source>
        <strain evidence="1 2">3012STDY6756504</strain>
    </source>
</reference>
<evidence type="ECO:0000313" key="1">
    <source>
        <dbReference type="EMBL" id="VFA97963.1"/>
    </source>
</evidence>
<protein>
    <submittedName>
        <fullName evidence="1">Predicted integral membrane protein</fullName>
    </submittedName>
</protein>
<dbReference type="RefSeq" id="WP_130916734.1">
    <property type="nucleotide sequence ID" value="NZ_LR215973.1"/>
</dbReference>
<dbReference type="EMBL" id="LR215973">
    <property type="protein sequence ID" value="VFA97963.1"/>
    <property type="molecule type" value="Genomic_DNA"/>
</dbReference>
<sequence>MDYIDKAKHQVVDLVGKVVGASGGGVSTQTMTIARPRDEVRRFWRDPDNLSAVLQGIARVRQAGSDRLEWTFDPLESDTLRWSTDVVDNADELRFTGEHDEQIRLSFADAPHDLGTEVTIRTTSPAPGLLTGAVAFTALYRARALLQTGEIPTLEHNPSGRRAEQEA</sequence>
<name>A0A4V6IC31_9NOCA</name>
<evidence type="ECO:0000313" key="2">
    <source>
        <dbReference type="Proteomes" id="UP000290439"/>
    </source>
</evidence>
<proteinExistence type="predicted"/>